<evidence type="ECO:0008006" key="3">
    <source>
        <dbReference type="Google" id="ProtNLM"/>
    </source>
</evidence>
<organism evidence="1 2">
    <name type="scientific">Jannaschia pagri</name>
    <dbReference type="NCBI Taxonomy" id="2829797"/>
    <lineage>
        <taxon>Bacteria</taxon>
        <taxon>Pseudomonadati</taxon>
        <taxon>Pseudomonadota</taxon>
        <taxon>Alphaproteobacteria</taxon>
        <taxon>Rhodobacterales</taxon>
        <taxon>Roseobacteraceae</taxon>
        <taxon>Jannaschia</taxon>
    </lineage>
</organism>
<dbReference type="RefSeq" id="WP_220746949.1">
    <property type="nucleotide sequence ID" value="NZ_BPFH01000001.1"/>
</dbReference>
<evidence type="ECO:0000313" key="1">
    <source>
        <dbReference type="EMBL" id="GIT93404.1"/>
    </source>
</evidence>
<name>A0ABQ4NGS7_9RHOB</name>
<dbReference type="EMBL" id="BPFH01000001">
    <property type="protein sequence ID" value="GIT93404.1"/>
    <property type="molecule type" value="Genomic_DNA"/>
</dbReference>
<gene>
    <name evidence="1" type="ORF">JANAI62_00270</name>
</gene>
<evidence type="ECO:0000313" key="2">
    <source>
        <dbReference type="Proteomes" id="UP000786693"/>
    </source>
</evidence>
<reference evidence="1 2" key="1">
    <citation type="submission" date="2021-05" db="EMBL/GenBank/DDBJ databases">
        <title>Bacteria Genome sequencing.</title>
        <authorList>
            <person name="Takabe Y."/>
            <person name="Nakajima Y."/>
            <person name="Suzuki S."/>
            <person name="Shiozaki T."/>
        </authorList>
    </citation>
    <scope>NUCLEOTIDE SEQUENCE [LARGE SCALE GENOMIC DNA]</scope>
    <source>
        <strain evidence="1 2">AI_62</strain>
    </source>
</reference>
<protein>
    <recommendedName>
        <fullName evidence="3">DUF177 domain-containing protein</fullName>
    </recommendedName>
</protein>
<dbReference type="InterPro" id="IPR003772">
    <property type="entry name" value="YceD"/>
</dbReference>
<keyword evidence="2" id="KW-1185">Reference proteome</keyword>
<dbReference type="Pfam" id="PF02620">
    <property type="entry name" value="YceD"/>
    <property type="match status" value="1"/>
</dbReference>
<comment type="caution">
    <text evidence="1">The sequence shown here is derived from an EMBL/GenBank/DDBJ whole genome shotgun (WGS) entry which is preliminary data.</text>
</comment>
<accession>A0ABQ4NGS7</accession>
<proteinExistence type="predicted"/>
<dbReference type="Proteomes" id="UP000786693">
    <property type="component" value="Unassembled WGS sequence"/>
</dbReference>
<sequence length="184" mass="19905">MTPVLSHRLRLADLPQRRATHVRLVPDSGALTELADQFDVSELRKVRFEGTLAPLAGKSWVFDGTLGATVVQPCRVTGDPVTTRIDEPVQRRYLADFETPEAEEAEMPEDDTAEPLPDVIDMGDLLEEVLALSIPAFPRSNDAETLNVSAAPEGAAPLTDEAVKPFAGLAALRAKMQDTDDGTD</sequence>